<feature type="transmembrane region" description="Helical" evidence="1">
    <location>
        <begin position="20"/>
        <end position="43"/>
    </location>
</feature>
<dbReference type="InterPro" id="IPR000772">
    <property type="entry name" value="Ricin_B_lectin"/>
</dbReference>
<dbReference type="SUPFAM" id="SSF50370">
    <property type="entry name" value="Ricin B-like lectins"/>
    <property type="match status" value="2"/>
</dbReference>
<dbReference type="PROSITE" id="PS50231">
    <property type="entry name" value="RICIN_B_LECTIN"/>
    <property type="match status" value="2"/>
</dbReference>
<name>A0ABT9MW24_9ACTN</name>
<gene>
    <name evidence="3" type="ORF">J2S43_004153</name>
</gene>
<keyword evidence="4" id="KW-1185">Reference proteome</keyword>
<dbReference type="RefSeq" id="WP_306831617.1">
    <property type="nucleotide sequence ID" value="NZ_JAUSRA010000001.1"/>
</dbReference>
<dbReference type="EMBL" id="JAUSRA010000001">
    <property type="protein sequence ID" value="MDP9795641.1"/>
    <property type="molecule type" value="Genomic_DNA"/>
</dbReference>
<sequence length="525" mass="55459">MRRWLSRVRRDDRGSLPLALMVTLVGVSLGGLLVSLVSTQLLATRVADSRVQALQAAQTGLDVALSQIRGSVVGAVGNQKLLPCLPLTGTLGGTAPSSYSVAVTYYNSDPKGKDTAWLQSAANRVNCVSLNGTVTVPAYALLTSTGTATRGASTTKREVRGTYMFQTTNENISGGLIHVYRGSTSLRDLCMDAGSGDPAEGATVKMQPCNAGSVAQTWSYNSNLSITLVSSKKASRQQGLCLEAVAQRTERSPIVLKACTAVVPALYEQQWSINDSANLVNSKADGSNTDGFCINVASANSPGSGLYITNKNCGGAYNNVQTFSPDATVGGGQAASAIGRSIGQLVNYAQFGRCLDATGGDPNASHMIAWVCKQNPNAGQVMWNQRYDLPDLPVGLAGKAGNFAPGTITTTYTDSKGKSVKICLQSPLSGDYGRYVLTRACDSGADQRWTVHGQTDAYFTSYTIVDSGGLCLTPRDPKLPNPDLFQEVNKVTKIYVATCDGSTLQKWNADSNIINAMPLKDVNEK</sequence>
<evidence type="ECO:0000259" key="2">
    <source>
        <dbReference type="SMART" id="SM00458"/>
    </source>
</evidence>
<proteinExistence type="predicted"/>
<accession>A0ABT9MW24</accession>
<keyword evidence="1" id="KW-0812">Transmembrane</keyword>
<comment type="caution">
    <text evidence="3">The sequence shown here is derived from an EMBL/GenBank/DDBJ whole genome shotgun (WGS) entry which is preliminary data.</text>
</comment>
<evidence type="ECO:0000256" key="1">
    <source>
        <dbReference type="SAM" id="Phobius"/>
    </source>
</evidence>
<dbReference type="SMART" id="SM00458">
    <property type="entry name" value="RICIN"/>
    <property type="match status" value="2"/>
</dbReference>
<evidence type="ECO:0000313" key="4">
    <source>
        <dbReference type="Proteomes" id="UP001240984"/>
    </source>
</evidence>
<protein>
    <recommendedName>
        <fullName evidence="2">Ricin B lectin domain-containing protein</fullName>
    </recommendedName>
</protein>
<reference evidence="3 4" key="1">
    <citation type="submission" date="2023-07" db="EMBL/GenBank/DDBJ databases">
        <title>Sequencing the genomes of 1000 actinobacteria strains.</title>
        <authorList>
            <person name="Klenk H.-P."/>
        </authorList>
    </citation>
    <scope>NUCLEOTIDE SEQUENCE [LARGE SCALE GENOMIC DNA]</scope>
    <source>
        <strain evidence="3 4">DSM 44710</strain>
    </source>
</reference>
<dbReference type="InterPro" id="IPR035992">
    <property type="entry name" value="Ricin_B-like_lectins"/>
</dbReference>
<dbReference type="Gene3D" id="2.80.10.50">
    <property type="match status" value="3"/>
</dbReference>
<evidence type="ECO:0000313" key="3">
    <source>
        <dbReference type="EMBL" id="MDP9795641.1"/>
    </source>
</evidence>
<keyword evidence="1" id="KW-1133">Transmembrane helix</keyword>
<dbReference type="Pfam" id="PF00652">
    <property type="entry name" value="Ricin_B_lectin"/>
    <property type="match status" value="1"/>
</dbReference>
<dbReference type="Proteomes" id="UP001240984">
    <property type="component" value="Unassembled WGS sequence"/>
</dbReference>
<keyword evidence="1" id="KW-0472">Membrane</keyword>
<feature type="domain" description="Ricin B lectin" evidence="2">
    <location>
        <begin position="174"/>
        <end position="324"/>
    </location>
</feature>
<organism evidence="3 4">
    <name type="scientific">Catenuloplanes nepalensis</name>
    <dbReference type="NCBI Taxonomy" id="587533"/>
    <lineage>
        <taxon>Bacteria</taxon>
        <taxon>Bacillati</taxon>
        <taxon>Actinomycetota</taxon>
        <taxon>Actinomycetes</taxon>
        <taxon>Micromonosporales</taxon>
        <taxon>Micromonosporaceae</taxon>
        <taxon>Catenuloplanes</taxon>
    </lineage>
</organism>
<feature type="domain" description="Ricin B lectin" evidence="2">
    <location>
        <begin position="340"/>
        <end position="510"/>
    </location>
</feature>